<gene>
    <name evidence="11" type="ORF">DRP53_04820</name>
</gene>
<dbReference type="NCBIfam" id="NF003198">
    <property type="entry name" value="PRK04169.1-2"/>
    <property type="match status" value="1"/>
</dbReference>
<evidence type="ECO:0000256" key="10">
    <source>
        <dbReference type="NCBIfam" id="TIGR01769"/>
    </source>
</evidence>
<evidence type="ECO:0000256" key="3">
    <source>
        <dbReference type="ARBA" id="ARBA00022679"/>
    </source>
</evidence>
<dbReference type="AlphaFoldDB" id="A0A660SII7"/>
<evidence type="ECO:0000256" key="4">
    <source>
        <dbReference type="ARBA" id="ARBA00022723"/>
    </source>
</evidence>
<dbReference type="PANTHER" id="PTHR21235:SF22">
    <property type="entry name" value="GERANYLGERANYLGLYCERYL PHOSPHATE SYNTHASE"/>
    <property type="match status" value="1"/>
</dbReference>
<evidence type="ECO:0000256" key="6">
    <source>
        <dbReference type="ARBA" id="ARBA00023098"/>
    </source>
</evidence>
<dbReference type="GO" id="GO:0005737">
    <property type="term" value="C:cytoplasm"/>
    <property type="evidence" value="ECO:0007669"/>
    <property type="project" value="InterPro"/>
</dbReference>
<keyword evidence="2" id="KW-0444">Lipid biosynthesis</keyword>
<comment type="catalytic activity">
    <reaction evidence="9">
        <text>sn-glycerol 1-phosphate + (2E,6E,10E)-geranylgeranyl diphosphate = sn-3-O-(geranylgeranyl)glycerol 1-phosphate + diphosphate</text>
        <dbReference type="Rhea" id="RHEA:23404"/>
        <dbReference type="ChEBI" id="CHEBI:33019"/>
        <dbReference type="ChEBI" id="CHEBI:57677"/>
        <dbReference type="ChEBI" id="CHEBI:57685"/>
        <dbReference type="ChEBI" id="CHEBI:58756"/>
        <dbReference type="EC" id="2.5.1.41"/>
    </reaction>
</comment>
<dbReference type="InterPro" id="IPR038597">
    <property type="entry name" value="GGGP/HepGP_synthase_sf"/>
</dbReference>
<dbReference type="PANTHER" id="PTHR21235">
    <property type="entry name" value="IMIDAZOLE GLYCEROL PHOSPHATE SYNTHASE SUBUNIT HISF/H IGP SYNTHASE SUBUNIT HISF/H"/>
    <property type="match status" value="1"/>
</dbReference>
<comment type="caution">
    <text evidence="11">The sequence shown here is derived from an EMBL/GenBank/DDBJ whole genome shotgun (WGS) entry which is preliminary data.</text>
</comment>
<keyword evidence="6" id="KW-0443">Lipid metabolism</keyword>
<evidence type="ECO:0000256" key="9">
    <source>
        <dbReference type="ARBA" id="ARBA00047288"/>
    </source>
</evidence>
<accession>A0A660SII7</accession>
<keyword evidence="7" id="KW-0594">Phospholipid biosynthesis</keyword>
<proteinExistence type="inferred from homology"/>
<evidence type="ECO:0000313" key="11">
    <source>
        <dbReference type="EMBL" id="RKX70473.1"/>
    </source>
</evidence>
<dbReference type="InterPro" id="IPR008205">
    <property type="entry name" value="GGGP_HepGP_synthase"/>
</dbReference>
<dbReference type="HAMAP" id="MF_00112">
    <property type="entry name" value="GGGP_HepGP_synthase"/>
    <property type="match status" value="1"/>
</dbReference>
<evidence type="ECO:0000256" key="1">
    <source>
        <dbReference type="ARBA" id="ARBA00012676"/>
    </source>
</evidence>
<dbReference type="InterPro" id="IPR050064">
    <property type="entry name" value="IGPS_HisA/HisF"/>
</dbReference>
<dbReference type="GO" id="GO:0008654">
    <property type="term" value="P:phospholipid biosynthetic process"/>
    <property type="evidence" value="ECO:0007669"/>
    <property type="project" value="UniProtKB-KW"/>
</dbReference>
<reference evidence="11 12" key="1">
    <citation type="submission" date="2018-06" db="EMBL/GenBank/DDBJ databases">
        <title>Extensive metabolic versatility and redundancy in microbially diverse, dynamic hydrothermal sediments.</title>
        <authorList>
            <person name="Dombrowski N."/>
            <person name="Teske A."/>
            <person name="Baker B.J."/>
        </authorList>
    </citation>
    <scope>NUCLEOTIDE SEQUENCE [LARGE SCALE GENOMIC DNA]</scope>
    <source>
        <strain evidence="11">B36_G15</strain>
    </source>
</reference>
<name>A0A660SII7_UNCW3</name>
<dbReference type="NCBIfam" id="TIGR01769">
    <property type="entry name" value="GGGP"/>
    <property type="match status" value="1"/>
</dbReference>
<dbReference type="NCBIfam" id="TIGR01768">
    <property type="entry name" value="GGGP-family"/>
    <property type="match status" value="1"/>
</dbReference>
<evidence type="ECO:0000313" key="12">
    <source>
        <dbReference type="Proteomes" id="UP000268469"/>
    </source>
</evidence>
<keyword evidence="8" id="KW-1208">Phospholipid metabolism</keyword>
<dbReference type="GO" id="GO:0000107">
    <property type="term" value="F:imidazoleglycerol-phosphate synthase activity"/>
    <property type="evidence" value="ECO:0007669"/>
    <property type="project" value="TreeGrafter"/>
</dbReference>
<evidence type="ECO:0000256" key="7">
    <source>
        <dbReference type="ARBA" id="ARBA00023209"/>
    </source>
</evidence>
<dbReference type="SUPFAM" id="SSF51395">
    <property type="entry name" value="FMN-linked oxidoreductases"/>
    <property type="match status" value="1"/>
</dbReference>
<keyword evidence="5" id="KW-0460">Magnesium</keyword>
<dbReference type="Gene3D" id="3.20.20.390">
    <property type="entry name" value="FMN-linked oxidoreductases"/>
    <property type="match status" value="1"/>
</dbReference>
<dbReference type="Pfam" id="PF01884">
    <property type="entry name" value="PcrB"/>
    <property type="match status" value="1"/>
</dbReference>
<dbReference type="GO" id="GO:0047294">
    <property type="term" value="F:phosphoglycerol geranylgeranyltransferase activity"/>
    <property type="evidence" value="ECO:0007669"/>
    <property type="project" value="UniProtKB-UniRule"/>
</dbReference>
<dbReference type="EC" id="2.5.1.41" evidence="1 10"/>
<sequence length="237" mass="26161">MLYDELLKKRPGVFALLDPDREPDLDRLGPAFPHLTAILVGTSYLKSRNLDTFIEQIKSLTSTPVLIFPGGANQVSSRADGILFLSLLSGRNPQYLIGDQVRAVFRIRDSGLEVIPTGYLLIEGGNYTSVEYISNTRPIPRNKPEIAEAHALAAQYLGMKLVYLEAGSGAELPVPVEMVRAVRRSIDIPLIVGGGLKRFEDIQSRFEAGCDFVVIGTLIERDPDSFKGFIEQMKGLR</sequence>
<dbReference type="InterPro" id="IPR010946">
    <property type="entry name" value="GGGP_synth"/>
</dbReference>
<evidence type="ECO:0000256" key="2">
    <source>
        <dbReference type="ARBA" id="ARBA00022516"/>
    </source>
</evidence>
<keyword evidence="3" id="KW-0808">Transferase</keyword>
<dbReference type="GO" id="GO:0006650">
    <property type="term" value="P:glycerophospholipid metabolic process"/>
    <property type="evidence" value="ECO:0007669"/>
    <property type="project" value="InterPro"/>
</dbReference>
<evidence type="ECO:0000256" key="5">
    <source>
        <dbReference type="ARBA" id="ARBA00022842"/>
    </source>
</evidence>
<dbReference type="GO" id="GO:0000287">
    <property type="term" value="F:magnesium ion binding"/>
    <property type="evidence" value="ECO:0007669"/>
    <property type="project" value="InterPro"/>
</dbReference>
<organism evidence="11 12">
    <name type="scientific">candidate division WOR-3 bacterium</name>
    <dbReference type="NCBI Taxonomy" id="2052148"/>
    <lineage>
        <taxon>Bacteria</taxon>
        <taxon>Bacteria division WOR-3</taxon>
    </lineage>
</organism>
<keyword evidence="4" id="KW-0479">Metal-binding</keyword>
<evidence type="ECO:0000256" key="8">
    <source>
        <dbReference type="ARBA" id="ARBA00023264"/>
    </source>
</evidence>
<protein>
    <recommendedName>
        <fullName evidence="1 10">Phosphoglycerol geranylgeranyltransferase</fullName>
        <ecNumber evidence="1 10">2.5.1.41</ecNumber>
    </recommendedName>
</protein>
<dbReference type="Proteomes" id="UP000268469">
    <property type="component" value="Unassembled WGS sequence"/>
</dbReference>
<dbReference type="EMBL" id="QNBE01000038">
    <property type="protein sequence ID" value="RKX70473.1"/>
    <property type="molecule type" value="Genomic_DNA"/>
</dbReference>